<feature type="transmembrane region" description="Helical" evidence="6">
    <location>
        <begin position="6"/>
        <end position="25"/>
    </location>
</feature>
<feature type="transmembrane region" description="Helical" evidence="6">
    <location>
        <begin position="129"/>
        <end position="146"/>
    </location>
</feature>
<sequence length="165" mass="18228">MSFVAVAWVTAIVVAAICAVLEAWLSGPRPFLLLASLQQPKWALPSWGWMVIGGVFYVIMTTAAATALRSGASGRPAFALVVAVLLTDSFWNYLLFRCRRIDWAYSYLFPYAALVAGTTWAVFRLSHVAGMLVALYLAFLPYDMAWSRALMRLNPNFPIKPGYPG</sequence>
<keyword evidence="3 6" id="KW-0812">Transmembrane</keyword>
<dbReference type="InterPro" id="IPR004307">
    <property type="entry name" value="TspO_MBR"/>
</dbReference>
<keyword evidence="8" id="KW-1185">Reference proteome</keyword>
<evidence type="ECO:0000313" key="7">
    <source>
        <dbReference type="EMBL" id="KAA1251436.1"/>
    </source>
</evidence>
<reference evidence="7 8" key="1">
    <citation type="submission" date="2019-09" db="EMBL/GenBank/DDBJ databases">
        <title>Report of infection by Mycobacterium simiae a patient suffering from pulmonary tuberculosis.</title>
        <authorList>
            <person name="Mohanty P.S."/>
            <person name="Bansal A.K."/>
            <person name="Singh H."/>
            <person name="Sharma S."/>
            <person name="Patil S.A."/>
            <person name="Upadhaya P."/>
            <person name="Singh P.K."/>
            <person name="Kumar D."/>
            <person name="Kumar S."/>
            <person name="Singh R.K."/>
            <person name="Chaudhary B."/>
        </authorList>
    </citation>
    <scope>NUCLEOTIDE SEQUENCE [LARGE SCALE GENOMIC DNA]</scope>
    <source>
        <strain evidence="7 8">JAL-560-SIM</strain>
    </source>
</reference>
<feature type="transmembrane region" description="Helical" evidence="6">
    <location>
        <begin position="103"/>
        <end position="123"/>
    </location>
</feature>
<dbReference type="Gene3D" id="1.20.1260.100">
    <property type="entry name" value="TspO/MBR protein"/>
    <property type="match status" value="1"/>
</dbReference>
<name>A0A5B1BSW6_MYCSI</name>
<keyword evidence="4 6" id="KW-1133">Transmembrane helix</keyword>
<gene>
    <name evidence="7" type="ORF">F0Q45_04110</name>
</gene>
<dbReference type="OrthoDB" id="9795496at2"/>
<keyword evidence="5 6" id="KW-0472">Membrane</keyword>
<evidence type="ECO:0008006" key="9">
    <source>
        <dbReference type="Google" id="ProtNLM"/>
    </source>
</evidence>
<feature type="transmembrane region" description="Helical" evidence="6">
    <location>
        <begin position="46"/>
        <end position="65"/>
    </location>
</feature>
<dbReference type="Proteomes" id="UP000324701">
    <property type="component" value="Unassembled WGS sequence"/>
</dbReference>
<protein>
    <recommendedName>
        <fullName evidence="9">Tryptophan-rich sensory protein</fullName>
    </recommendedName>
</protein>
<dbReference type="GO" id="GO:0016020">
    <property type="term" value="C:membrane"/>
    <property type="evidence" value="ECO:0007669"/>
    <property type="project" value="UniProtKB-SubCell"/>
</dbReference>
<accession>A0A5B1BSW6</accession>
<evidence type="ECO:0000256" key="4">
    <source>
        <dbReference type="ARBA" id="ARBA00022989"/>
    </source>
</evidence>
<feature type="transmembrane region" description="Helical" evidence="6">
    <location>
        <begin position="77"/>
        <end position="96"/>
    </location>
</feature>
<comment type="similarity">
    <text evidence="2">Belongs to the TspO/BZRP family.</text>
</comment>
<proteinExistence type="inferred from homology"/>
<dbReference type="Pfam" id="PF03073">
    <property type="entry name" value="TspO_MBR"/>
    <property type="match status" value="1"/>
</dbReference>
<comment type="caution">
    <text evidence="7">The sequence shown here is derived from an EMBL/GenBank/DDBJ whole genome shotgun (WGS) entry which is preliminary data.</text>
</comment>
<evidence type="ECO:0000313" key="8">
    <source>
        <dbReference type="Proteomes" id="UP000324701"/>
    </source>
</evidence>
<evidence type="ECO:0000256" key="2">
    <source>
        <dbReference type="ARBA" id="ARBA00007524"/>
    </source>
</evidence>
<evidence type="ECO:0000256" key="1">
    <source>
        <dbReference type="ARBA" id="ARBA00004141"/>
    </source>
</evidence>
<dbReference type="InterPro" id="IPR038330">
    <property type="entry name" value="TspO/MBR-related_sf"/>
</dbReference>
<evidence type="ECO:0000256" key="6">
    <source>
        <dbReference type="SAM" id="Phobius"/>
    </source>
</evidence>
<evidence type="ECO:0000256" key="5">
    <source>
        <dbReference type="ARBA" id="ARBA00023136"/>
    </source>
</evidence>
<dbReference type="AlphaFoldDB" id="A0A5B1BSW6"/>
<evidence type="ECO:0000256" key="3">
    <source>
        <dbReference type="ARBA" id="ARBA00022692"/>
    </source>
</evidence>
<comment type="subcellular location">
    <subcellularLocation>
        <location evidence="1">Membrane</location>
        <topology evidence="1">Multi-pass membrane protein</topology>
    </subcellularLocation>
</comment>
<organism evidence="7 8">
    <name type="scientific">Mycobacterium simiae</name>
    <name type="common">Mycobacterium habana</name>
    <dbReference type="NCBI Taxonomy" id="1784"/>
    <lineage>
        <taxon>Bacteria</taxon>
        <taxon>Bacillati</taxon>
        <taxon>Actinomycetota</taxon>
        <taxon>Actinomycetes</taxon>
        <taxon>Mycobacteriales</taxon>
        <taxon>Mycobacteriaceae</taxon>
        <taxon>Mycobacterium</taxon>
        <taxon>Mycobacterium simiae complex</taxon>
    </lineage>
</organism>
<dbReference type="EMBL" id="VTZN01000014">
    <property type="protein sequence ID" value="KAA1251436.1"/>
    <property type="molecule type" value="Genomic_DNA"/>
</dbReference>